<dbReference type="GO" id="GO:0016020">
    <property type="term" value="C:membrane"/>
    <property type="evidence" value="ECO:0007669"/>
    <property type="project" value="UniProtKB-SubCell"/>
</dbReference>
<dbReference type="EMBL" id="CP013290">
    <property type="protein sequence ID" value="APH00247.1"/>
    <property type="molecule type" value="Genomic_DNA"/>
</dbReference>
<keyword evidence="3 5" id="KW-1133">Transmembrane helix</keyword>
<keyword evidence="2 5" id="KW-0812">Transmembrane</keyword>
<dbReference type="InterPro" id="IPR002657">
    <property type="entry name" value="BilAc:Na_symport/Acr3"/>
</dbReference>
<feature type="transmembrane region" description="Helical" evidence="5">
    <location>
        <begin position="258"/>
        <end position="280"/>
    </location>
</feature>
<feature type="transmembrane region" description="Helical" evidence="5">
    <location>
        <begin position="69"/>
        <end position="92"/>
    </location>
</feature>
<accession>A0A1L3MD20</accession>
<dbReference type="KEGG" id="jte:ASJ30_00795"/>
<gene>
    <name evidence="6" type="ORF">ASJ30_00795</name>
    <name evidence="7" type="ORF">IGS73_00785</name>
</gene>
<dbReference type="EMBL" id="CP062789">
    <property type="protein sequence ID" value="QOK23021.1"/>
    <property type="molecule type" value="Genomic_DNA"/>
</dbReference>
<evidence type="ECO:0000256" key="1">
    <source>
        <dbReference type="ARBA" id="ARBA00004141"/>
    </source>
</evidence>
<feature type="transmembrane region" description="Helical" evidence="5">
    <location>
        <begin position="142"/>
        <end position="159"/>
    </location>
</feature>
<feature type="transmembrane region" description="Helical" evidence="5">
    <location>
        <begin position="201"/>
        <end position="220"/>
    </location>
</feature>
<comment type="subcellular location">
    <subcellularLocation>
        <location evidence="1">Membrane</location>
        <topology evidence="1">Multi-pass membrane protein</topology>
    </subcellularLocation>
</comment>
<evidence type="ECO:0000256" key="3">
    <source>
        <dbReference type="ARBA" id="ARBA00022989"/>
    </source>
</evidence>
<protein>
    <submittedName>
        <fullName evidence="6 7">Bile acid:sodium symporter</fullName>
    </submittedName>
</protein>
<reference evidence="6 8" key="1">
    <citation type="submission" date="2015-11" db="EMBL/GenBank/DDBJ databases">
        <authorList>
            <person name="Zhang Y."/>
            <person name="Guo Z."/>
        </authorList>
    </citation>
    <scope>NUCLEOTIDE SEQUENCE [LARGE SCALE GENOMIC DNA]</scope>
    <source>
        <strain evidence="6 8">YFY001</strain>
    </source>
</reference>
<evidence type="ECO:0000313" key="6">
    <source>
        <dbReference type="EMBL" id="APH00247.1"/>
    </source>
</evidence>
<keyword evidence="8" id="KW-1185">Reference proteome</keyword>
<evidence type="ECO:0000313" key="9">
    <source>
        <dbReference type="Proteomes" id="UP000593998"/>
    </source>
</evidence>
<keyword evidence="4 5" id="KW-0472">Membrane</keyword>
<dbReference type="InterPro" id="IPR038770">
    <property type="entry name" value="Na+/solute_symporter_sf"/>
</dbReference>
<dbReference type="Gene3D" id="1.20.1530.20">
    <property type="match status" value="1"/>
</dbReference>
<feature type="transmembrane region" description="Helical" evidence="5">
    <location>
        <begin position="171"/>
        <end position="189"/>
    </location>
</feature>
<evidence type="ECO:0000313" key="8">
    <source>
        <dbReference type="Proteomes" id="UP000182938"/>
    </source>
</evidence>
<dbReference type="RefSeq" id="WP_072623428.1">
    <property type="nucleotide sequence ID" value="NZ_CP013290.1"/>
</dbReference>
<dbReference type="Proteomes" id="UP000182938">
    <property type="component" value="Chromosome"/>
</dbReference>
<sequence length="292" mass="30495">MDQSPALTIGLPIAIGIVMLGLGLSLTRADFTRVREAPRAVIVALGLQMLFLPLLAYGLILLFDLAPLLAVGVMLLAASPGGTTAGMFSYLFRGDVALNVTLTAVNSVLTIVTLPLITGWAVNHFNAESEGVGVQLGKFGGVVVLVLLPVAIGMWLRSVRPQIAERAERPIKAFAIVFLVVVAIGAIVAERDNIVEYTRSAGLLVTILCALALSVGYAVARGLRLDRAQGVAAAYEVGIQNTTLAMTLALSVMGSTEIAIPAAVYSIVMNIFGFAFGIALGRMPERAVAPAV</sequence>
<feature type="transmembrane region" description="Helical" evidence="5">
    <location>
        <begin position="39"/>
        <end position="63"/>
    </location>
</feature>
<evidence type="ECO:0000256" key="4">
    <source>
        <dbReference type="ARBA" id="ARBA00023136"/>
    </source>
</evidence>
<organism evidence="6 8">
    <name type="scientific">Janibacter indicus</name>
    <dbReference type="NCBI Taxonomy" id="857417"/>
    <lineage>
        <taxon>Bacteria</taxon>
        <taxon>Bacillati</taxon>
        <taxon>Actinomycetota</taxon>
        <taxon>Actinomycetes</taxon>
        <taxon>Micrococcales</taxon>
        <taxon>Intrasporangiaceae</taxon>
        <taxon>Janibacter</taxon>
    </lineage>
</organism>
<proteinExistence type="predicted"/>
<dbReference type="AlphaFoldDB" id="A0A1L3MD20"/>
<dbReference type="Pfam" id="PF01758">
    <property type="entry name" value="SBF"/>
    <property type="match status" value="1"/>
</dbReference>
<feature type="transmembrane region" description="Helical" evidence="5">
    <location>
        <begin position="104"/>
        <end position="122"/>
    </location>
</feature>
<feature type="transmembrane region" description="Helical" evidence="5">
    <location>
        <begin position="6"/>
        <end position="27"/>
    </location>
</feature>
<dbReference type="PANTHER" id="PTHR10361">
    <property type="entry name" value="SODIUM-BILE ACID COTRANSPORTER"/>
    <property type="match status" value="1"/>
</dbReference>
<feature type="transmembrane region" description="Helical" evidence="5">
    <location>
        <begin position="232"/>
        <end position="252"/>
    </location>
</feature>
<evidence type="ECO:0000256" key="2">
    <source>
        <dbReference type="ARBA" id="ARBA00022692"/>
    </source>
</evidence>
<dbReference type="PANTHER" id="PTHR10361:SF24">
    <property type="entry name" value="P3 PROTEIN"/>
    <property type="match status" value="1"/>
</dbReference>
<reference evidence="7 9" key="2">
    <citation type="submission" date="2020-10" db="EMBL/GenBank/DDBJ databases">
        <title>Janibacter indicus TT2 genome sequence.</title>
        <authorList>
            <person name="Lee K."/>
            <person name="Ganzorig M."/>
        </authorList>
    </citation>
    <scope>NUCLEOTIDE SEQUENCE [LARGE SCALE GENOMIC DNA]</scope>
    <source>
        <strain evidence="7 9">TT2</strain>
    </source>
</reference>
<evidence type="ECO:0000256" key="5">
    <source>
        <dbReference type="SAM" id="Phobius"/>
    </source>
</evidence>
<dbReference type="Proteomes" id="UP000593998">
    <property type="component" value="Chromosome"/>
</dbReference>
<evidence type="ECO:0000313" key="7">
    <source>
        <dbReference type="EMBL" id="QOK23021.1"/>
    </source>
</evidence>
<name>A0A1L3MD20_9MICO</name>
<dbReference type="InterPro" id="IPR004710">
    <property type="entry name" value="Bilac:Na_transpt"/>
</dbReference>